<accession>A0A7L9ERP7</accession>
<organism evidence="1">
    <name type="scientific">Pseudomonas aeruginosa</name>
    <dbReference type="NCBI Taxonomy" id="287"/>
    <lineage>
        <taxon>Bacteria</taxon>
        <taxon>Pseudomonadati</taxon>
        <taxon>Pseudomonadota</taxon>
        <taxon>Gammaproteobacteria</taxon>
        <taxon>Pseudomonadales</taxon>
        <taxon>Pseudomonadaceae</taxon>
        <taxon>Pseudomonas</taxon>
    </lineage>
</organism>
<dbReference type="AlphaFoldDB" id="A0A7L9ERP7"/>
<reference evidence="1" key="1">
    <citation type="journal article" date="2021" name="Antimicrob. Agents Chemother.">
        <title>Epidemic territorial spread of IncP-2-type VIM-2 carbapenemase-encoding megaplasmids in nosocomial Pseudomonas aeruginosa populations.</title>
        <authorList>
            <person name="Urbanowicz P."/>
            <person name="Bitar I."/>
            <person name="Izdebski R."/>
            <person name="Baraniak A."/>
            <person name="Literacka E."/>
            <person name="Hrabak J."/>
            <person name="Gniadkowski M."/>
        </authorList>
    </citation>
    <scope>NUCLEOTIDE SEQUENCE</scope>
    <source>
        <strain evidence="1">NMI6124/12</strain>
    </source>
</reference>
<geneLocation type="plasmid" evidence="1">
    <name>pPUV-14</name>
</geneLocation>
<dbReference type="GO" id="GO:0006313">
    <property type="term" value="P:DNA transposition"/>
    <property type="evidence" value="ECO:0007669"/>
    <property type="project" value="InterPro"/>
</dbReference>
<dbReference type="InterPro" id="IPR010921">
    <property type="entry name" value="Trp_repressor/repl_initiator"/>
</dbReference>
<dbReference type="EMBL" id="MT732192">
    <property type="protein sequence ID" value="QOJ69247.1"/>
    <property type="molecule type" value="Genomic_DNA"/>
</dbReference>
<name>A0A7L9ERP7_PSEAI</name>
<keyword evidence="1" id="KW-0614">Plasmid</keyword>
<dbReference type="GO" id="GO:0043565">
    <property type="term" value="F:sequence-specific DNA binding"/>
    <property type="evidence" value="ECO:0007669"/>
    <property type="project" value="InterPro"/>
</dbReference>
<dbReference type="RefSeq" id="WP_079388890.1">
    <property type="nucleotide sequence ID" value="NZ_CP015377.1"/>
</dbReference>
<dbReference type="NCBIfam" id="NF047595">
    <property type="entry name" value="IS66_ISRel24_TnpA"/>
    <property type="match status" value="1"/>
</dbReference>
<dbReference type="GO" id="GO:0004803">
    <property type="term" value="F:transposase activity"/>
    <property type="evidence" value="ECO:0007669"/>
    <property type="project" value="InterPro"/>
</dbReference>
<dbReference type="InterPro" id="IPR002514">
    <property type="entry name" value="Transposase_8"/>
</dbReference>
<dbReference type="SUPFAM" id="SSF48295">
    <property type="entry name" value="TrpR-like"/>
    <property type="match status" value="1"/>
</dbReference>
<evidence type="ECO:0000313" key="1">
    <source>
        <dbReference type="EMBL" id="QOJ69247.1"/>
    </source>
</evidence>
<proteinExistence type="predicted"/>
<protein>
    <submittedName>
        <fullName evidence="1">IS66 family insertion sequence accesory protein</fullName>
    </submittedName>
</protein>
<sequence length="132" mass="14268">MVSTCFWWTPFQAPCRGSPVPGQRRSYPKSFKAQIVEECTQPGASVAGVALSHGLNANLVHKWIRRQQAQLPAVPSSFIPIPLVPSLPATSSAAAADMAIQIAIPHRAGKLSVQWPGNDPEGCARFLRELLK</sequence>
<dbReference type="Pfam" id="PF01527">
    <property type="entry name" value="HTH_Tnp_1"/>
    <property type="match status" value="1"/>
</dbReference>